<dbReference type="GO" id="GO:0005737">
    <property type="term" value="C:cytoplasm"/>
    <property type="evidence" value="ECO:0007669"/>
    <property type="project" value="UniProtKB-SubCell"/>
</dbReference>
<dbReference type="EC" id="1.2.1.41" evidence="7"/>
<dbReference type="GO" id="GO:0050661">
    <property type="term" value="F:NADP binding"/>
    <property type="evidence" value="ECO:0007669"/>
    <property type="project" value="InterPro"/>
</dbReference>
<keyword evidence="3 7" id="KW-0641">Proline biosynthesis</keyword>
<feature type="domain" description="Aldehyde dehydrogenase" evidence="8">
    <location>
        <begin position="7"/>
        <end position="290"/>
    </location>
</feature>
<comment type="function">
    <text evidence="7">Catalyzes the NADPH-dependent reduction of L-glutamate 5-phosphate into L-glutamate 5-semialdehyde and phosphate. The product spontaneously undergoes cyclization to form 1-pyrroline-5-carboxylate.</text>
</comment>
<comment type="catalytic activity">
    <reaction evidence="6 7">
        <text>L-glutamate 5-semialdehyde + phosphate + NADP(+) = L-glutamyl 5-phosphate + NADPH + H(+)</text>
        <dbReference type="Rhea" id="RHEA:19541"/>
        <dbReference type="ChEBI" id="CHEBI:15378"/>
        <dbReference type="ChEBI" id="CHEBI:43474"/>
        <dbReference type="ChEBI" id="CHEBI:57783"/>
        <dbReference type="ChEBI" id="CHEBI:58066"/>
        <dbReference type="ChEBI" id="CHEBI:58274"/>
        <dbReference type="ChEBI" id="CHEBI:58349"/>
        <dbReference type="EC" id="1.2.1.41"/>
    </reaction>
</comment>
<dbReference type="HAMAP" id="MF_00412">
    <property type="entry name" value="ProA"/>
    <property type="match status" value="1"/>
</dbReference>
<dbReference type="STRING" id="1005944.SAMN05192576_3720"/>
<evidence type="ECO:0000256" key="2">
    <source>
        <dbReference type="ARBA" id="ARBA00022605"/>
    </source>
</evidence>
<evidence type="ECO:0000256" key="7">
    <source>
        <dbReference type="HAMAP-Rule" id="MF_00412"/>
    </source>
</evidence>
<evidence type="ECO:0000256" key="4">
    <source>
        <dbReference type="ARBA" id="ARBA00022857"/>
    </source>
</evidence>
<evidence type="ECO:0000256" key="1">
    <source>
        <dbReference type="ARBA" id="ARBA00004985"/>
    </source>
</evidence>
<evidence type="ECO:0000256" key="5">
    <source>
        <dbReference type="ARBA" id="ARBA00023002"/>
    </source>
</evidence>
<protein>
    <recommendedName>
        <fullName evidence="7">Gamma-glutamyl phosphate reductase</fullName>
        <shortName evidence="7">GPR</shortName>
        <ecNumber evidence="7">1.2.1.41</ecNumber>
    </recommendedName>
    <alternativeName>
        <fullName evidence="7">Glutamate-5-semialdehyde dehydrogenase</fullName>
    </alternativeName>
    <alternativeName>
        <fullName evidence="7">Glutamyl-gamma-semialdehyde dehydrogenase</fullName>
        <shortName evidence="7">GSA dehydrogenase</shortName>
    </alternativeName>
</protein>
<dbReference type="GO" id="GO:0004350">
    <property type="term" value="F:glutamate-5-semialdehyde dehydrogenase activity"/>
    <property type="evidence" value="ECO:0007669"/>
    <property type="project" value="UniProtKB-UniRule"/>
</dbReference>
<dbReference type="FunFam" id="3.40.309.10:FF:000006">
    <property type="entry name" value="Gamma-glutamyl phosphate reductase"/>
    <property type="match status" value="1"/>
</dbReference>
<dbReference type="EMBL" id="FNIC01000007">
    <property type="protein sequence ID" value="SDO27634.1"/>
    <property type="molecule type" value="Genomic_DNA"/>
</dbReference>
<dbReference type="PANTHER" id="PTHR11063">
    <property type="entry name" value="GLUTAMATE SEMIALDEHYDE DEHYDROGENASE"/>
    <property type="match status" value="1"/>
</dbReference>
<dbReference type="OrthoDB" id="9809970at2"/>
<sequence length="419" mass="43895">MSTADIQQDVLEVARRARTASHTLALATRAEKDRALHAMADALAERHDEVLAANADDVARAEADGTPANIVDRLRLTPDRLDAMSQGLRDVAGLPDPVGEVVRGSTLANGLELRQVRVPFGVVGMIYEARPNVTADAAGICLKSGNAVLLRGSSSARSSNAAIVAVLRDAVTTAGLDADVVQLVPGETRDSVKALMRARGHVDVLIPRGGAGLIRSVVEESTVPVIETGVGNCHVYVDRAADLDKALAIVLNAKTHRTSVCNAAESLLVHADVAEQFLPRVVAALQDAGVTIHGDPAFGAHDGVEPATDDDYAQEYLSLDISAAVVPDLDAAIAHIRRFSSQHSDAIVTEDQGAARRFVAAVDSAAVLVNASTRFTDGGEFGFGAEIGISTQKLHARGPMGLPEMTSTKYVVTGDGHVR</sequence>
<accession>A0A1H0I848</accession>
<dbReference type="UniPathway" id="UPA00098">
    <property type="reaction ID" value="UER00360"/>
</dbReference>
<evidence type="ECO:0000256" key="3">
    <source>
        <dbReference type="ARBA" id="ARBA00022650"/>
    </source>
</evidence>
<dbReference type="PANTHER" id="PTHR11063:SF8">
    <property type="entry name" value="DELTA-1-PYRROLINE-5-CARBOXYLATE SYNTHASE"/>
    <property type="match status" value="1"/>
</dbReference>
<keyword evidence="4 7" id="KW-0521">NADP</keyword>
<keyword evidence="2 7" id="KW-0028">Amino-acid biosynthesis</keyword>
<proteinExistence type="inferred from homology"/>
<dbReference type="InterPro" id="IPR012134">
    <property type="entry name" value="Glu-5-SA_DH"/>
</dbReference>
<reference evidence="9 10" key="1">
    <citation type="submission" date="2016-10" db="EMBL/GenBank/DDBJ databases">
        <authorList>
            <person name="de Groot N.N."/>
        </authorList>
    </citation>
    <scope>NUCLEOTIDE SEQUENCE [LARGE SCALE GENOMIC DNA]</scope>
    <source>
        <strain evidence="9 10">CGMCC 1.11147</strain>
    </source>
</reference>
<comment type="subcellular location">
    <subcellularLocation>
        <location evidence="7">Cytoplasm</location>
    </subcellularLocation>
</comment>
<keyword evidence="10" id="KW-1185">Reference proteome</keyword>
<dbReference type="InterPro" id="IPR000965">
    <property type="entry name" value="GPR_dom"/>
</dbReference>
<dbReference type="GO" id="GO:0055129">
    <property type="term" value="P:L-proline biosynthetic process"/>
    <property type="evidence" value="ECO:0007669"/>
    <property type="project" value="UniProtKB-UniRule"/>
</dbReference>
<dbReference type="InterPro" id="IPR016162">
    <property type="entry name" value="Ald_DH_N"/>
</dbReference>
<dbReference type="AlphaFoldDB" id="A0A1H0I848"/>
<dbReference type="InterPro" id="IPR020593">
    <property type="entry name" value="G-glutamylP_reductase_CS"/>
</dbReference>
<dbReference type="Gene3D" id="3.40.605.10">
    <property type="entry name" value="Aldehyde Dehydrogenase, Chain A, domain 1"/>
    <property type="match status" value="1"/>
</dbReference>
<name>A0A1H0I848_9ACTN</name>
<keyword evidence="5 7" id="KW-0560">Oxidoreductase</keyword>
<dbReference type="CDD" id="cd07079">
    <property type="entry name" value="ALDH_F18-19_ProA-GPR"/>
    <property type="match status" value="1"/>
</dbReference>
<comment type="similarity">
    <text evidence="7">Belongs to the gamma-glutamyl phosphate reductase family.</text>
</comment>
<keyword evidence="7" id="KW-0963">Cytoplasm</keyword>
<dbReference type="InterPro" id="IPR016161">
    <property type="entry name" value="Ald_DH/histidinol_DH"/>
</dbReference>
<dbReference type="PROSITE" id="PS01223">
    <property type="entry name" value="PROA"/>
    <property type="match status" value="1"/>
</dbReference>
<dbReference type="NCBIfam" id="NF001221">
    <property type="entry name" value="PRK00197.1"/>
    <property type="match status" value="1"/>
</dbReference>
<dbReference type="Pfam" id="PF00171">
    <property type="entry name" value="Aldedh"/>
    <property type="match status" value="1"/>
</dbReference>
<dbReference type="RefSeq" id="WP_091026300.1">
    <property type="nucleotide sequence ID" value="NZ_BKAE01000009.1"/>
</dbReference>
<evidence type="ECO:0000259" key="8">
    <source>
        <dbReference type="Pfam" id="PF00171"/>
    </source>
</evidence>
<gene>
    <name evidence="7" type="primary">proA</name>
    <name evidence="9" type="ORF">SAMN05192576_3720</name>
</gene>
<comment type="pathway">
    <text evidence="1 7">Amino-acid biosynthesis; L-proline biosynthesis; L-glutamate 5-semialdehyde from L-glutamate: step 2/2.</text>
</comment>
<dbReference type="Proteomes" id="UP000199004">
    <property type="component" value="Unassembled WGS sequence"/>
</dbReference>
<dbReference type="PIRSF" id="PIRSF000151">
    <property type="entry name" value="GPR"/>
    <property type="match status" value="1"/>
</dbReference>
<dbReference type="InterPro" id="IPR015590">
    <property type="entry name" value="Aldehyde_DH_dom"/>
</dbReference>
<evidence type="ECO:0000313" key="9">
    <source>
        <dbReference type="EMBL" id="SDO27634.1"/>
    </source>
</evidence>
<dbReference type="Gene3D" id="3.40.309.10">
    <property type="entry name" value="Aldehyde Dehydrogenase, Chain A, domain 2"/>
    <property type="match status" value="1"/>
</dbReference>
<evidence type="ECO:0000256" key="6">
    <source>
        <dbReference type="ARBA" id="ARBA00049024"/>
    </source>
</evidence>
<dbReference type="NCBIfam" id="TIGR00407">
    <property type="entry name" value="proA"/>
    <property type="match status" value="1"/>
</dbReference>
<dbReference type="SUPFAM" id="SSF53720">
    <property type="entry name" value="ALDH-like"/>
    <property type="match status" value="1"/>
</dbReference>
<dbReference type="InterPro" id="IPR016163">
    <property type="entry name" value="Ald_DH_C"/>
</dbReference>
<organism evidence="9 10">
    <name type="scientific">Nocardioides szechwanensis</name>
    <dbReference type="NCBI Taxonomy" id="1005944"/>
    <lineage>
        <taxon>Bacteria</taxon>
        <taxon>Bacillati</taxon>
        <taxon>Actinomycetota</taxon>
        <taxon>Actinomycetes</taxon>
        <taxon>Propionibacteriales</taxon>
        <taxon>Nocardioidaceae</taxon>
        <taxon>Nocardioides</taxon>
    </lineage>
</organism>
<evidence type="ECO:0000313" key="10">
    <source>
        <dbReference type="Proteomes" id="UP000199004"/>
    </source>
</evidence>